<dbReference type="InterPro" id="IPR011059">
    <property type="entry name" value="Metal-dep_hydrolase_composite"/>
</dbReference>
<dbReference type="Pfam" id="PF01979">
    <property type="entry name" value="Amidohydro_1"/>
    <property type="match status" value="1"/>
</dbReference>
<comment type="cofactor">
    <cofactor evidence="7">
        <name>Zn(2+)</name>
        <dbReference type="ChEBI" id="CHEBI:29105"/>
    </cofactor>
    <cofactor evidence="7">
        <name>Fe(3+)</name>
        <dbReference type="ChEBI" id="CHEBI:29034"/>
    </cofactor>
    <text evidence="7">Binds 1 zinc or iron ion per subunit.</text>
</comment>
<dbReference type="UniPathway" id="UPA00379">
    <property type="reaction ID" value="UER00551"/>
</dbReference>
<dbReference type="FunFam" id="3.20.20.140:FF:000007">
    <property type="entry name" value="Imidazolonepropionase"/>
    <property type="match status" value="1"/>
</dbReference>
<dbReference type="Gene3D" id="3.20.20.140">
    <property type="entry name" value="Metal-dependent hydrolases"/>
    <property type="match status" value="1"/>
</dbReference>
<dbReference type="GO" id="GO:0050480">
    <property type="term" value="F:imidazolonepropionase activity"/>
    <property type="evidence" value="ECO:0007669"/>
    <property type="project" value="UniProtKB-UniRule"/>
</dbReference>
<dbReference type="EC" id="3.5.2.7" evidence="1 7"/>
<keyword evidence="6 7" id="KW-0408">Iron</keyword>
<dbReference type="InterPro" id="IPR006680">
    <property type="entry name" value="Amidohydro-rel"/>
</dbReference>
<dbReference type="InterPro" id="IPR005920">
    <property type="entry name" value="HutI"/>
</dbReference>
<comment type="subcellular location">
    <subcellularLocation>
        <location evidence="7">Cytoplasm</location>
    </subcellularLocation>
</comment>
<evidence type="ECO:0000313" key="9">
    <source>
        <dbReference type="EMBL" id="AMP05444.1"/>
    </source>
</evidence>
<evidence type="ECO:0000256" key="6">
    <source>
        <dbReference type="ARBA" id="ARBA00023004"/>
    </source>
</evidence>
<feature type="binding site" evidence="7">
    <location>
        <position position="321"/>
    </location>
    <ligand>
        <name>Fe(3+)</name>
        <dbReference type="ChEBI" id="CHEBI:29034"/>
    </ligand>
</feature>
<feature type="binding site" evidence="7">
    <location>
        <position position="78"/>
    </location>
    <ligand>
        <name>Fe(3+)</name>
        <dbReference type="ChEBI" id="CHEBI:29034"/>
    </ligand>
</feature>
<dbReference type="STRING" id="279113.CPter91_3109"/>
<dbReference type="AlphaFoldDB" id="A0A127Q5X8"/>
<organism evidence="9 10">
    <name type="scientific">Collimonas pratensis</name>
    <dbReference type="NCBI Taxonomy" id="279113"/>
    <lineage>
        <taxon>Bacteria</taxon>
        <taxon>Pseudomonadati</taxon>
        <taxon>Pseudomonadota</taxon>
        <taxon>Betaproteobacteria</taxon>
        <taxon>Burkholderiales</taxon>
        <taxon>Oxalobacteraceae</taxon>
        <taxon>Collimonas</taxon>
    </lineage>
</organism>
<dbReference type="EMBL" id="CP013234">
    <property type="protein sequence ID" value="AMP05444.1"/>
    <property type="molecule type" value="Genomic_DNA"/>
</dbReference>
<feature type="binding site" evidence="7">
    <location>
        <position position="181"/>
    </location>
    <ligand>
        <name>4-imidazolone-5-propanoate</name>
        <dbReference type="ChEBI" id="CHEBI:77893"/>
    </ligand>
</feature>
<dbReference type="PANTHER" id="PTHR42752">
    <property type="entry name" value="IMIDAZOLONEPROPIONASE"/>
    <property type="match status" value="1"/>
</dbReference>
<keyword evidence="2 7" id="KW-0479">Metal-binding</keyword>
<feature type="binding site" evidence="7">
    <location>
        <position position="246"/>
    </location>
    <ligand>
        <name>Fe(3+)</name>
        <dbReference type="ChEBI" id="CHEBI:29034"/>
    </ligand>
</feature>
<feature type="binding site" evidence="7">
    <location>
        <position position="76"/>
    </location>
    <ligand>
        <name>Zn(2+)</name>
        <dbReference type="ChEBI" id="CHEBI:29105"/>
    </ligand>
</feature>
<comment type="function">
    <text evidence="7">Catalyzes the hydrolytic cleavage of the carbon-nitrogen bond in imidazolone-5-propanoate to yield N-formimidoyl-L-glutamate. It is the third step in the universal histidine degradation pathway.</text>
</comment>
<dbReference type="GO" id="GO:0019556">
    <property type="term" value="P:L-histidine catabolic process to glutamate and formamide"/>
    <property type="evidence" value="ECO:0007669"/>
    <property type="project" value="UniProtKB-UniRule"/>
</dbReference>
<dbReference type="OrthoDB" id="9807210at2"/>
<dbReference type="PANTHER" id="PTHR42752:SF1">
    <property type="entry name" value="IMIDAZOLONEPROPIONASE-RELATED"/>
    <property type="match status" value="1"/>
</dbReference>
<feature type="binding site" evidence="7">
    <location>
        <position position="326"/>
    </location>
    <ligand>
        <name>4-imidazolone-5-propanoate</name>
        <dbReference type="ChEBI" id="CHEBI:77893"/>
    </ligand>
</feature>
<feature type="binding site" evidence="7">
    <location>
        <position position="321"/>
    </location>
    <ligand>
        <name>Zn(2+)</name>
        <dbReference type="ChEBI" id="CHEBI:29105"/>
    </ligand>
</feature>
<dbReference type="KEGG" id="cpra:CPter91_3109"/>
<keyword evidence="4 7" id="KW-0369">Histidine metabolism</keyword>
<dbReference type="GO" id="GO:0019557">
    <property type="term" value="P:L-histidine catabolic process to glutamate and formate"/>
    <property type="evidence" value="ECO:0007669"/>
    <property type="project" value="UniProtKB-UniPathway"/>
</dbReference>
<feature type="binding site" evidence="7">
    <location>
        <position position="76"/>
    </location>
    <ligand>
        <name>Fe(3+)</name>
        <dbReference type="ChEBI" id="CHEBI:29034"/>
    </ligand>
</feature>
<reference evidence="9 10" key="1">
    <citation type="submission" date="2015-11" db="EMBL/GenBank/DDBJ databases">
        <title>Exploring the genomic traits of fungus-feeding bacterial genus Collimonas.</title>
        <authorList>
            <person name="Song C."/>
            <person name="Schmidt R."/>
            <person name="de Jager V."/>
            <person name="Krzyzanowska D."/>
            <person name="Jongedijk E."/>
            <person name="Cankar K."/>
            <person name="Beekwilder J."/>
            <person name="van Veen A."/>
            <person name="de Boer W."/>
            <person name="van Veen J.A."/>
            <person name="Garbeva P."/>
        </authorList>
    </citation>
    <scope>NUCLEOTIDE SEQUENCE [LARGE SCALE GENOMIC DNA]</scope>
    <source>
        <strain evidence="9 10">Ter91</strain>
    </source>
</reference>
<keyword evidence="5 7" id="KW-0862">Zinc</keyword>
<feature type="binding site" evidence="7">
    <location>
        <position position="85"/>
    </location>
    <ligand>
        <name>4-imidazolone-5-propanoate</name>
        <dbReference type="ChEBI" id="CHEBI:77893"/>
    </ligand>
</feature>
<gene>
    <name evidence="7 9" type="primary">hutI</name>
    <name evidence="9" type="ORF">CPter91_3109</name>
</gene>
<proteinExistence type="inferred from homology"/>
<feature type="binding site" evidence="7">
    <location>
        <position position="148"/>
    </location>
    <ligand>
        <name>4-imidazolone-5-propanoate</name>
        <dbReference type="ChEBI" id="CHEBI:77893"/>
    </ligand>
</feature>
<dbReference type="RefSeq" id="WP_061941401.1">
    <property type="nucleotide sequence ID" value="NZ_CP013234.1"/>
</dbReference>
<name>A0A127Q5X8_9BURK</name>
<feature type="domain" description="Amidohydrolase-related" evidence="8">
    <location>
        <begin position="67"/>
        <end position="405"/>
    </location>
</feature>
<dbReference type="GO" id="GO:0005506">
    <property type="term" value="F:iron ion binding"/>
    <property type="evidence" value="ECO:0007669"/>
    <property type="project" value="UniProtKB-UniRule"/>
</dbReference>
<evidence type="ECO:0000256" key="1">
    <source>
        <dbReference type="ARBA" id="ARBA00012864"/>
    </source>
</evidence>
<dbReference type="InterPro" id="IPR032466">
    <property type="entry name" value="Metal_Hydrolase"/>
</dbReference>
<protein>
    <recommendedName>
        <fullName evidence="1 7">Imidazolonepropionase</fullName>
        <ecNumber evidence="1 7">3.5.2.7</ecNumber>
    </recommendedName>
    <alternativeName>
        <fullName evidence="7">Imidazolone-5-propionate hydrolase</fullName>
    </alternativeName>
</protein>
<feature type="binding site" evidence="7">
    <location>
        <position position="325"/>
    </location>
    <ligand>
        <name>N-formimidoyl-L-glutamate</name>
        <dbReference type="ChEBI" id="CHEBI:58928"/>
    </ligand>
</feature>
<evidence type="ECO:0000256" key="2">
    <source>
        <dbReference type="ARBA" id="ARBA00022723"/>
    </source>
</evidence>
<evidence type="ECO:0000259" key="8">
    <source>
        <dbReference type="Pfam" id="PF01979"/>
    </source>
</evidence>
<comment type="similarity">
    <text evidence="7">Belongs to the metallo-dependent hydrolases superfamily. HutI family.</text>
</comment>
<feature type="binding site" evidence="7">
    <location>
        <position position="323"/>
    </location>
    <ligand>
        <name>N-formimidoyl-L-glutamate</name>
        <dbReference type="ChEBI" id="CHEBI:58928"/>
    </ligand>
</feature>
<dbReference type="SUPFAM" id="SSF51338">
    <property type="entry name" value="Composite domain of metallo-dependent hydrolases"/>
    <property type="match status" value="1"/>
</dbReference>
<dbReference type="SUPFAM" id="SSF51556">
    <property type="entry name" value="Metallo-dependent hydrolases"/>
    <property type="match status" value="1"/>
</dbReference>
<dbReference type="PATRIC" id="fig|279113.9.peg.3074"/>
<sequence length="422" mass="45182">MAHSLSKQADGIWLNARIAAAGDPGNVILGGAMVVRDGLIAWLGAAAALPAEYRNADLAQHDVGRRWITPGLIDCHTHLVYGGNRADEFALRLAGASYEEIARSGGGIVSTVRATRAADEESLFLQSGRRLQALLAEGVTTLEIKSGYGLDLASERKMLRVARRLGEHYPVTVYTTFLGAHALPPEYQGRADDYITLVCEEMLPALHAEGLVDAVDVFCENIGFSVAQSERVFAAAASLGLPVKMHADQLSNIGGTQLATRFKALSVDHLEHLNEADVLAMKDSGTVAVLLPGAYYFIRETKQPPLELLRRHGIPIAISTDSNPGTSPTTSLLLMLNMACTLFRMTTAEALLGVTSHAAQALGQDHRHGLLAAGRTADFVLWDVESLAELAYWSGRNPCHAIVRGGRFSPAAPQGMNQGAYP</sequence>
<feature type="binding site" evidence="7">
    <location>
        <position position="246"/>
    </location>
    <ligand>
        <name>Zn(2+)</name>
        <dbReference type="ChEBI" id="CHEBI:29105"/>
    </ligand>
</feature>
<evidence type="ECO:0000313" key="10">
    <source>
        <dbReference type="Proteomes" id="UP000074561"/>
    </source>
</evidence>
<feature type="binding site" evidence="7">
    <location>
        <position position="148"/>
    </location>
    <ligand>
        <name>N-formimidoyl-L-glutamate</name>
        <dbReference type="ChEBI" id="CHEBI:58928"/>
    </ligand>
</feature>
<evidence type="ECO:0000256" key="4">
    <source>
        <dbReference type="ARBA" id="ARBA00022808"/>
    </source>
</evidence>
<evidence type="ECO:0000256" key="5">
    <source>
        <dbReference type="ARBA" id="ARBA00022833"/>
    </source>
</evidence>
<keyword evidence="3 7" id="KW-0378">Hydrolase</keyword>
<evidence type="ECO:0000256" key="3">
    <source>
        <dbReference type="ARBA" id="ARBA00022801"/>
    </source>
</evidence>
<dbReference type="NCBIfam" id="TIGR01224">
    <property type="entry name" value="hutI"/>
    <property type="match status" value="1"/>
</dbReference>
<evidence type="ECO:0000256" key="7">
    <source>
        <dbReference type="HAMAP-Rule" id="MF_00372"/>
    </source>
</evidence>
<keyword evidence="7" id="KW-0963">Cytoplasm</keyword>
<dbReference type="Proteomes" id="UP000074561">
    <property type="component" value="Chromosome"/>
</dbReference>
<dbReference type="GO" id="GO:0005737">
    <property type="term" value="C:cytoplasm"/>
    <property type="evidence" value="ECO:0007669"/>
    <property type="project" value="UniProtKB-SubCell"/>
</dbReference>
<dbReference type="CDD" id="cd01296">
    <property type="entry name" value="Imidazolone-5PH"/>
    <property type="match status" value="1"/>
</dbReference>
<comment type="catalytic activity">
    <reaction evidence="7">
        <text>4-imidazolone-5-propanoate + H2O = N-formimidoyl-L-glutamate</text>
        <dbReference type="Rhea" id="RHEA:23660"/>
        <dbReference type="ChEBI" id="CHEBI:15377"/>
        <dbReference type="ChEBI" id="CHEBI:58928"/>
        <dbReference type="ChEBI" id="CHEBI:77893"/>
        <dbReference type="EC" id="3.5.2.7"/>
    </reaction>
</comment>
<dbReference type="HAMAP" id="MF_00372">
    <property type="entry name" value="HutI"/>
    <property type="match status" value="1"/>
</dbReference>
<feature type="binding site" evidence="7">
    <location>
        <position position="78"/>
    </location>
    <ligand>
        <name>Zn(2+)</name>
        <dbReference type="ChEBI" id="CHEBI:29105"/>
    </ligand>
</feature>
<comment type="pathway">
    <text evidence="7">Amino-acid degradation; L-histidine degradation into L-glutamate; N-formimidoyl-L-glutamate from L-histidine: step 3/3.</text>
</comment>
<dbReference type="GO" id="GO:0008270">
    <property type="term" value="F:zinc ion binding"/>
    <property type="evidence" value="ECO:0007669"/>
    <property type="project" value="UniProtKB-UniRule"/>
</dbReference>
<accession>A0A127Q5X8</accession>
<feature type="binding site" evidence="7">
    <location>
        <position position="249"/>
    </location>
    <ligand>
        <name>4-imidazolone-5-propanoate</name>
        <dbReference type="ChEBI" id="CHEBI:77893"/>
    </ligand>
</feature>
<dbReference type="Gene3D" id="2.30.40.10">
    <property type="entry name" value="Urease, subunit C, domain 1"/>
    <property type="match status" value="1"/>
</dbReference>